<organism evidence="2 3">
    <name type="scientific">Bifidobacterium adolescentis</name>
    <dbReference type="NCBI Taxonomy" id="1680"/>
    <lineage>
        <taxon>Bacteria</taxon>
        <taxon>Bacillati</taxon>
        <taxon>Actinomycetota</taxon>
        <taxon>Actinomycetes</taxon>
        <taxon>Bifidobacteriales</taxon>
        <taxon>Bifidobacteriaceae</taxon>
        <taxon>Bifidobacterium</taxon>
    </lineage>
</organism>
<dbReference type="GO" id="GO:0043565">
    <property type="term" value="F:sequence-specific DNA binding"/>
    <property type="evidence" value="ECO:0007669"/>
    <property type="project" value="InterPro"/>
</dbReference>
<feature type="domain" description="HTH asnC-type" evidence="1">
    <location>
        <begin position="18"/>
        <end position="58"/>
    </location>
</feature>
<gene>
    <name evidence="2" type="ORF">ERS852382_01532</name>
</gene>
<evidence type="ECO:0000313" key="3">
    <source>
        <dbReference type="Proteomes" id="UP000095647"/>
    </source>
</evidence>
<proteinExistence type="predicted"/>
<dbReference type="Proteomes" id="UP000095647">
    <property type="component" value="Unassembled WGS sequence"/>
</dbReference>
<dbReference type="PROSITE" id="PS50956">
    <property type="entry name" value="HTH_ASNC_2"/>
    <property type="match status" value="1"/>
</dbReference>
<accession>A0A174ACF0</accession>
<evidence type="ECO:0000313" key="2">
    <source>
        <dbReference type="EMBL" id="CUN86322.1"/>
    </source>
</evidence>
<dbReference type="Gene3D" id="1.10.10.10">
    <property type="entry name" value="Winged helix-like DNA-binding domain superfamily/Winged helix DNA-binding domain"/>
    <property type="match status" value="1"/>
</dbReference>
<dbReference type="InterPro" id="IPR000485">
    <property type="entry name" value="AsnC-type_HTH_dom"/>
</dbReference>
<name>A0A174ACF0_BIFAD</name>
<dbReference type="AlphaFoldDB" id="A0A174ACF0"/>
<dbReference type="Pfam" id="PF13404">
    <property type="entry name" value="HTH_AsnC-type"/>
    <property type="match status" value="1"/>
</dbReference>
<dbReference type="InterPro" id="IPR036390">
    <property type="entry name" value="WH_DNA-bd_sf"/>
</dbReference>
<evidence type="ECO:0000259" key="1">
    <source>
        <dbReference type="PROSITE" id="PS50956"/>
    </source>
</evidence>
<dbReference type="SUPFAM" id="SSF46785">
    <property type="entry name" value="Winged helix' DNA-binding domain"/>
    <property type="match status" value="1"/>
</dbReference>
<dbReference type="InterPro" id="IPR036388">
    <property type="entry name" value="WH-like_DNA-bd_sf"/>
</dbReference>
<dbReference type="EMBL" id="CYYI01000005">
    <property type="protein sequence ID" value="CUN86322.1"/>
    <property type="molecule type" value="Genomic_DNA"/>
</dbReference>
<dbReference type="PRINTS" id="PR00033">
    <property type="entry name" value="HTHASNC"/>
</dbReference>
<sequence length="63" mass="6512">MTNSDNGPVDARTVASQLDATDGVILDMLEKDGRATLSHLSEATGLSVSAVQSRVQKLLSVAA</sequence>
<protein>
    <submittedName>
        <fullName evidence="2">AsnC-type transcriptional regulator</fullName>
    </submittedName>
</protein>
<reference evidence="2 3" key="1">
    <citation type="submission" date="2015-09" db="EMBL/GenBank/DDBJ databases">
        <authorList>
            <consortium name="Pathogen Informatics"/>
        </authorList>
    </citation>
    <scope>NUCLEOTIDE SEQUENCE [LARGE SCALE GENOMIC DNA]</scope>
    <source>
        <strain evidence="2 3">2789STDY5608824</strain>
    </source>
</reference>